<reference evidence="2" key="2">
    <citation type="submission" date="2018-05" db="EMBL/GenBank/DDBJ databases">
        <title>OpunRS2 (Oryza punctata Reference Sequence Version 2).</title>
        <authorList>
            <person name="Zhang J."/>
            <person name="Kudrna D."/>
            <person name="Lee S."/>
            <person name="Talag J."/>
            <person name="Welchert J."/>
            <person name="Wing R.A."/>
        </authorList>
    </citation>
    <scope>NUCLEOTIDE SEQUENCE [LARGE SCALE GENOMIC DNA]</scope>
</reference>
<feature type="region of interest" description="Disordered" evidence="1">
    <location>
        <begin position="15"/>
        <end position="56"/>
    </location>
</feature>
<sequence>MVRTVLLLPGDEVRDDAAESWSPTSIATPSASAFRRRTSSLHPRSNPPGRGPRTPCAANLLATARARHAYRPHHTHAAAAATASSSSKRSTIRRGASGVDFRRGGARAEEAAPCEEEPGGVAGDGCEEHAGVEGHDGEHHQVGEPHPGRVDTRGEQLPLTAARAASTSAARASTRRRQRRYMPTPARSPGHRGKSTTARWPQVKDMPIIGIAMPGIIIGAGGVSPPGGGGGGIGMGMAIAA</sequence>
<keyword evidence="3" id="KW-1185">Reference proteome</keyword>
<dbReference type="HOGENOM" id="CLU_1153280_0_0_1"/>
<dbReference type="AlphaFoldDB" id="A0A0E0KE71"/>
<feature type="compositionally biased region" description="Basic and acidic residues" evidence="1">
    <location>
        <begin position="126"/>
        <end position="154"/>
    </location>
</feature>
<feature type="compositionally biased region" description="Low complexity" evidence="1">
    <location>
        <begin position="160"/>
        <end position="172"/>
    </location>
</feature>
<feature type="compositionally biased region" description="Low complexity" evidence="1">
    <location>
        <begin position="20"/>
        <end position="33"/>
    </location>
</feature>
<dbReference type="Proteomes" id="UP000026962">
    <property type="component" value="Chromosome 3"/>
</dbReference>
<dbReference type="EnsemblPlants" id="OPUNC03G17900.1">
    <property type="protein sequence ID" value="OPUNC03G17900.1"/>
    <property type="gene ID" value="OPUNC03G17900"/>
</dbReference>
<accession>A0A0E0KE71</accession>
<evidence type="ECO:0000256" key="1">
    <source>
        <dbReference type="SAM" id="MobiDB-lite"/>
    </source>
</evidence>
<feature type="compositionally biased region" description="Low complexity" evidence="1">
    <location>
        <begin position="77"/>
        <end position="89"/>
    </location>
</feature>
<protein>
    <submittedName>
        <fullName evidence="2">Uncharacterized protein</fullName>
    </submittedName>
</protein>
<name>A0A0E0KE71_ORYPU</name>
<dbReference type="Gramene" id="OPUNC03G17900.1">
    <property type="protein sequence ID" value="OPUNC03G17900.1"/>
    <property type="gene ID" value="OPUNC03G17900"/>
</dbReference>
<evidence type="ECO:0000313" key="2">
    <source>
        <dbReference type="EnsemblPlants" id="OPUNC03G17900.1"/>
    </source>
</evidence>
<proteinExistence type="predicted"/>
<organism evidence="2">
    <name type="scientific">Oryza punctata</name>
    <name type="common">Red rice</name>
    <dbReference type="NCBI Taxonomy" id="4537"/>
    <lineage>
        <taxon>Eukaryota</taxon>
        <taxon>Viridiplantae</taxon>
        <taxon>Streptophyta</taxon>
        <taxon>Embryophyta</taxon>
        <taxon>Tracheophyta</taxon>
        <taxon>Spermatophyta</taxon>
        <taxon>Magnoliopsida</taxon>
        <taxon>Liliopsida</taxon>
        <taxon>Poales</taxon>
        <taxon>Poaceae</taxon>
        <taxon>BOP clade</taxon>
        <taxon>Oryzoideae</taxon>
        <taxon>Oryzeae</taxon>
        <taxon>Oryzinae</taxon>
        <taxon>Oryza</taxon>
    </lineage>
</organism>
<feature type="region of interest" description="Disordered" evidence="1">
    <location>
        <begin position="71"/>
        <end position="198"/>
    </location>
</feature>
<reference evidence="2" key="1">
    <citation type="submission" date="2015-04" db="UniProtKB">
        <authorList>
            <consortium name="EnsemblPlants"/>
        </authorList>
    </citation>
    <scope>IDENTIFICATION</scope>
</reference>
<feature type="compositionally biased region" description="Basic and acidic residues" evidence="1">
    <location>
        <begin position="100"/>
        <end position="110"/>
    </location>
</feature>
<evidence type="ECO:0000313" key="3">
    <source>
        <dbReference type="Proteomes" id="UP000026962"/>
    </source>
</evidence>